<feature type="compositionally biased region" description="Polar residues" evidence="5">
    <location>
        <begin position="216"/>
        <end position="227"/>
    </location>
</feature>
<reference evidence="6 7" key="1">
    <citation type="submission" date="2024-02" db="EMBL/GenBank/DDBJ databases">
        <title>De novo assembly and annotation of 12 fungi associated with fruit tree decline syndrome in Ontario, Canada.</title>
        <authorList>
            <person name="Sulman M."/>
            <person name="Ellouze W."/>
            <person name="Ilyukhin E."/>
        </authorList>
    </citation>
    <scope>NUCLEOTIDE SEQUENCE [LARGE SCALE GENOMIC DNA]</scope>
    <source>
        <strain evidence="6 7">M11/M66-122</strain>
    </source>
</reference>
<dbReference type="PROSITE" id="PS00061">
    <property type="entry name" value="ADH_SHORT"/>
    <property type="match status" value="1"/>
</dbReference>
<dbReference type="EMBL" id="JAKJXP020000007">
    <property type="protein sequence ID" value="KAK7756442.1"/>
    <property type="molecule type" value="Genomic_DNA"/>
</dbReference>
<dbReference type="PANTHER" id="PTHR42760">
    <property type="entry name" value="SHORT-CHAIN DEHYDROGENASES/REDUCTASES FAMILY MEMBER"/>
    <property type="match status" value="1"/>
</dbReference>
<comment type="caution">
    <text evidence="6">The sequence shown here is derived from an EMBL/GenBank/DDBJ whole genome shotgun (WGS) entry which is preliminary data.</text>
</comment>
<gene>
    <name evidence="6" type="ORF">SLS62_001668</name>
</gene>
<dbReference type="Pfam" id="PF00106">
    <property type="entry name" value="adh_short"/>
    <property type="match status" value="1"/>
</dbReference>
<keyword evidence="2" id="KW-0521">NADP</keyword>
<dbReference type="CDD" id="cd05233">
    <property type="entry name" value="SDR_c"/>
    <property type="match status" value="1"/>
</dbReference>
<dbReference type="InterPro" id="IPR036291">
    <property type="entry name" value="NAD(P)-bd_dom_sf"/>
</dbReference>
<evidence type="ECO:0000313" key="7">
    <source>
        <dbReference type="Proteomes" id="UP001320420"/>
    </source>
</evidence>
<feature type="compositionally biased region" description="Polar residues" evidence="5">
    <location>
        <begin position="19"/>
        <end position="31"/>
    </location>
</feature>
<proteinExistence type="inferred from homology"/>
<feature type="compositionally biased region" description="Basic and acidic residues" evidence="5">
    <location>
        <begin position="183"/>
        <end position="199"/>
    </location>
</feature>
<sequence>MSFFSTFSSTSSSSLSLASHKNNTANGNSSIKSAMKKSKNIIITGGARGIGRVMARHFLSSPAQQQQNRVFLIDVDAAELAYCVGTHLAAHVDAGGLPRVRGFAADMRDPAQIRAAVDDAAAWFPGRRVDVLVNNAGIGPFWSGGRTMEDPATAAEWASVVATNLSGPFLASQAVIPFMKKKVEGQEEEERGGQQRDGRNGGGGDGGYDQNGCGNSATITADGASTSSEDDKKKTHEEDTKVGKGDKEGAAEAKENAKPGVSAAINDTIDTIADAIKTTMNLGEKKDSDGSDDDRIATAIATAATTTTSTSTTTAANSSSSPSSPSSSCVSSDNNNTAADDDDDEAIFAPGPCIIHISSFRAHRSDPNSEAYAATKAGLVGLTHAMAVSAQAWGIRVNALSPGFISVRHECRAGDEQPRGQPETTWAGRHAAHEHALFPAGRVGRGEDIAEAVEFLVGAGYISEFF</sequence>
<comment type="similarity">
    <text evidence="1 4">Belongs to the short-chain dehydrogenases/reductases (SDR) family.</text>
</comment>
<feature type="compositionally biased region" description="Basic and acidic residues" evidence="5">
    <location>
        <begin position="229"/>
        <end position="257"/>
    </location>
</feature>
<evidence type="ECO:0000256" key="1">
    <source>
        <dbReference type="ARBA" id="ARBA00006484"/>
    </source>
</evidence>
<feature type="region of interest" description="Disordered" evidence="5">
    <location>
        <begin position="1"/>
        <end position="31"/>
    </location>
</feature>
<accession>A0AAN9V0R4</accession>
<evidence type="ECO:0000256" key="3">
    <source>
        <dbReference type="ARBA" id="ARBA00023002"/>
    </source>
</evidence>
<dbReference type="PRINTS" id="PR00081">
    <property type="entry name" value="GDHRDH"/>
</dbReference>
<dbReference type="Gene3D" id="3.40.50.720">
    <property type="entry name" value="NAD(P)-binding Rossmann-like Domain"/>
    <property type="match status" value="2"/>
</dbReference>
<feature type="compositionally biased region" description="Gly residues" evidence="5">
    <location>
        <begin position="200"/>
        <end position="209"/>
    </location>
</feature>
<feature type="region of interest" description="Disordered" evidence="5">
    <location>
        <begin position="306"/>
        <end position="345"/>
    </location>
</feature>
<dbReference type="SUPFAM" id="SSF51735">
    <property type="entry name" value="NAD(P)-binding Rossmann-fold domains"/>
    <property type="match status" value="2"/>
</dbReference>
<keyword evidence="3" id="KW-0560">Oxidoreductase</keyword>
<dbReference type="PRINTS" id="PR00080">
    <property type="entry name" value="SDRFAMILY"/>
</dbReference>
<keyword evidence="7" id="KW-1185">Reference proteome</keyword>
<dbReference type="InterPro" id="IPR002347">
    <property type="entry name" value="SDR_fam"/>
</dbReference>
<organism evidence="6 7">
    <name type="scientific">Diatrype stigma</name>
    <dbReference type="NCBI Taxonomy" id="117547"/>
    <lineage>
        <taxon>Eukaryota</taxon>
        <taxon>Fungi</taxon>
        <taxon>Dikarya</taxon>
        <taxon>Ascomycota</taxon>
        <taxon>Pezizomycotina</taxon>
        <taxon>Sordariomycetes</taxon>
        <taxon>Xylariomycetidae</taxon>
        <taxon>Xylariales</taxon>
        <taxon>Diatrypaceae</taxon>
        <taxon>Diatrype</taxon>
    </lineage>
</organism>
<name>A0AAN9V0R4_9PEZI</name>
<protein>
    <submittedName>
        <fullName evidence="6">Uncharacterized protein</fullName>
    </submittedName>
</protein>
<feature type="compositionally biased region" description="Low complexity" evidence="5">
    <location>
        <begin position="1"/>
        <end position="17"/>
    </location>
</feature>
<dbReference type="AlphaFoldDB" id="A0AAN9V0R4"/>
<dbReference type="Pfam" id="PF13561">
    <property type="entry name" value="adh_short_C2"/>
    <property type="match status" value="1"/>
</dbReference>
<feature type="region of interest" description="Disordered" evidence="5">
    <location>
        <begin position="183"/>
        <end position="262"/>
    </location>
</feature>
<dbReference type="PANTHER" id="PTHR42760:SF133">
    <property type="entry name" value="3-OXOACYL-[ACYL-CARRIER-PROTEIN] REDUCTASE"/>
    <property type="match status" value="1"/>
</dbReference>
<evidence type="ECO:0000256" key="4">
    <source>
        <dbReference type="RuleBase" id="RU000363"/>
    </source>
</evidence>
<dbReference type="GO" id="GO:0016616">
    <property type="term" value="F:oxidoreductase activity, acting on the CH-OH group of donors, NAD or NADP as acceptor"/>
    <property type="evidence" value="ECO:0007669"/>
    <property type="project" value="TreeGrafter"/>
</dbReference>
<evidence type="ECO:0000256" key="2">
    <source>
        <dbReference type="ARBA" id="ARBA00022857"/>
    </source>
</evidence>
<feature type="compositionally biased region" description="Low complexity" evidence="5">
    <location>
        <begin position="306"/>
        <end position="338"/>
    </location>
</feature>
<dbReference type="Proteomes" id="UP001320420">
    <property type="component" value="Unassembled WGS sequence"/>
</dbReference>
<dbReference type="InterPro" id="IPR020904">
    <property type="entry name" value="Sc_DH/Rdtase_CS"/>
</dbReference>
<evidence type="ECO:0000313" key="6">
    <source>
        <dbReference type="EMBL" id="KAK7756442.1"/>
    </source>
</evidence>
<evidence type="ECO:0000256" key="5">
    <source>
        <dbReference type="SAM" id="MobiDB-lite"/>
    </source>
</evidence>